<dbReference type="SUPFAM" id="SSF51735">
    <property type="entry name" value="NAD(P)-binding Rossmann-fold domains"/>
    <property type="match status" value="1"/>
</dbReference>
<dbReference type="PANTHER" id="PTHR43245">
    <property type="entry name" value="BIFUNCTIONAL POLYMYXIN RESISTANCE PROTEIN ARNA"/>
    <property type="match status" value="1"/>
</dbReference>
<dbReference type="InterPro" id="IPR036291">
    <property type="entry name" value="NAD(P)-bd_dom_sf"/>
</dbReference>
<dbReference type="Proteomes" id="UP001220395">
    <property type="component" value="Chromosome"/>
</dbReference>
<dbReference type="InterPro" id="IPR001509">
    <property type="entry name" value="Epimerase_deHydtase"/>
</dbReference>
<sequence length="356" mass="37737">MKILVTGNMGYVGPAVVKRLRESFPRAILHGFDNAYFAHCLTGAGQLPERLLDRQDFGDVRALEAGDLGGYDAVVHLAAVSNDPMGSRFAGVTRAINQDASIAIAKAAAAAGVANFVFASSCSVYGVAEGGPRREGDPLNPMTDYAASKIGTERELAGIEGDMVVTCLRFATACGMSDRLRLDLVLNDFVACALSQGEISVLSDGTPWRPLIDTADMARAIEWGVTRRAGNGGRNLVVNAGANSANYQVRDLAAAVAEAVPGTRVSINTDAPADSRSYQVDFSRFAELAPAHLPQVTLAQSIRQLVEGLRGMGFADADFRNSPLIRLRVLTDHIARGRLSTSLHWHDPSDLGAVAA</sequence>
<proteinExistence type="predicted"/>
<name>A0ABY7TGD7_9SPHN</name>
<dbReference type="RefSeq" id="WP_273685838.1">
    <property type="nucleotide sequence ID" value="NZ_CP117411.1"/>
</dbReference>
<gene>
    <name evidence="2" type="ORF">PQ455_09515</name>
</gene>
<protein>
    <submittedName>
        <fullName evidence="2">SDR family oxidoreductase</fullName>
    </submittedName>
</protein>
<keyword evidence="3" id="KW-1185">Reference proteome</keyword>
<evidence type="ECO:0000313" key="3">
    <source>
        <dbReference type="Proteomes" id="UP001220395"/>
    </source>
</evidence>
<dbReference type="CDD" id="cd08946">
    <property type="entry name" value="SDR_e"/>
    <property type="match status" value="1"/>
</dbReference>
<dbReference type="EMBL" id="CP117411">
    <property type="protein sequence ID" value="WCT71891.1"/>
    <property type="molecule type" value="Genomic_DNA"/>
</dbReference>
<evidence type="ECO:0000259" key="1">
    <source>
        <dbReference type="Pfam" id="PF01370"/>
    </source>
</evidence>
<reference evidence="2 3" key="1">
    <citation type="submission" date="2023-02" db="EMBL/GenBank/DDBJ databases">
        <title>Genome sequence of Sphingomonas naphthae.</title>
        <authorList>
            <person name="Kim S."/>
            <person name="Heo J."/>
            <person name="Kwon S.-W."/>
        </authorList>
    </citation>
    <scope>NUCLEOTIDE SEQUENCE [LARGE SCALE GENOMIC DNA]</scope>
    <source>
        <strain evidence="2 3">KACC 18716</strain>
    </source>
</reference>
<dbReference type="Pfam" id="PF01370">
    <property type="entry name" value="Epimerase"/>
    <property type="match status" value="1"/>
</dbReference>
<dbReference type="Gene3D" id="3.40.50.720">
    <property type="entry name" value="NAD(P)-binding Rossmann-like Domain"/>
    <property type="match status" value="1"/>
</dbReference>
<evidence type="ECO:0000313" key="2">
    <source>
        <dbReference type="EMBL" id="WCT71891.1"/>
    </source>
</evidence>
<dbReference type="PANTHER" id="PTHR43245:SF23">
    <property type="entry name" value="NAD(P)-BINDING DOMAIN-CONTAINING PROTEIN"/>
    <property type="match status" value="1"/>
</dbReference>
<feature type="domain" description="NAD-dependent epimerase/dehydratase" evidence="1">
    <location>
        <begin position="3"/>
        <end position="234"/>
    </location>
</feature>
<accession>A0ABY7TGD7</accession>
<dbReference type="InterPro" id="IPR050177">
    <property type="entry name" value="Lipid_A_modif_metabolic_enz"/>
</dbReference>
<organism evidence="2 3">
    <name type="scientific">Sphingomonas naphthae</name>
    <dbReference type="NCBI Taxonomy" id="1813468"/>
    <lineage>
        <taxon>Bacteria</taxon>
        <taxon>Pseudomonadati</taxon>
        <taxon>Pseudomonadota</taxon>
        <taxon>Alphaproteobacteria</taxon>
        <taxon>Sphingomonadales</taxon>
        <taxon>Sphingomonadaceae</taxon>
        <taxon>Sphingomonas</taxon>
    </lineage>
</organism>